<gene>
    <name evidence="1" type="ORF">PFL603g_01005</name>
</gene>
<dbReference type="Proteomes" id="UP000063434">
    <property type="component" value="Unassembled WGS sequence"/>
</dbReference>
<organism evidence="1 2">
    <name type="scientific">Pseudomonas fluorescens</name>
    <dbReference type="NCBI Taxonomy" id="294"/>
    <lineage>
        <taxon>Bacteria</taxon>
        <taxon>Pseudomonadati</taxon>
        <taxon>Pseudomonadota</taxon>
        <taxon>Gammaproteobacteria</taxon>
        <taxon>Pseudomonadales</taxon>
        <taxon>Pseudomonadaceae</taxon>
        <taxon>Pseudomonas</taxon>
    </lineage>
</organism>
<evidence type="ECO:0000313" key="2">
    <source>
        <dbReference type="Proteomes" id="UP000063434"/>
    </source>
</evidence>
<dbReference type="PATRIC" id="fig|294.192.peg.2788"/>
<dbReference type="AlphaFoldDB" id="A0A109L614"/>
<proteinExistence type="predicted"/>
<accession>A0A109L614</accession>
<protein>
    <submittedName>
        <fullName evidence="1">Uncharacterized protein</fullName>
    </submittedName>
</protein>
<sequence length="46" mass="5064">MLLNRASDDFRACINLVRAEVYSTGEGHSALMAPLSLMKFLSSFSL</sequence>
<evidence type="ECO:0000313" key="1">
    <source>
        <dbReference type="EMBL" id="KWV82852.1"/>
    </source>
</evidence>
<reference evidence="1 2" key="1">
    <citation type="submission" date="2015-05" db="EMBL/GenBank/DDBJ databases">
        <title>A genomic and transcriptomic approach to investigate the blue pigment phenotype in Pseudomonas fluorescens.</title>
        <authorList>
            <person name="Andreani N.A."/>
            <person name="Cardazzo B."/>
        </authorList>
    </citation>
    <scope>NUCLEOTIDE SEQUENCE [LARGE SCALE GENOMIC DNA]</scope>
    <source>
        <strain evidence="1 2">Ps_40</strain>
    </source>
</reference>
<comment type="caution">
    <text evidence="1">The sequence shown here is derived from an EMBL/GenBank/DDBJ whole genome shotgun (WGS) entry which is preliminary data.</text>
</comment>
<name>A0A109L614_PSEFL</name>
<dbReference type="EMBL" id="LCYC01000008">
    <property type="protein sequence ID" value="KWV82852.1"/>
    <property type="molecule type" value="Genomic_DNA"/>
</dbReference>